<evidence type="ECO:0000259" key="6">
    <source>
        <dbReference type="Pfam" id="PF00724"/>
    </source>
</evidence>
<keyword evidence="3" id="KW-0288">FMN</keyword>
<dbReference type="InterPro" id="IPR001155">
    <property type="entry name" value="OxRdtase_FMN_N"/>
</dbReference>
<evidence type="ECO:0000256" key="2">
    <source>
        <dbReference type="ARBA" id="ARBA00022630"/>
    </source>
</evidence>
<dbReference type="CDD" id="cd02932">
    <property type="entry name" value="OYE_YqiM_FMN"/>
    <property type="match status" value="1"/>
</dbReference>
<name>A0A8H6XDF4_9AGAR</name>
<evidence type="ECO:0000256" key="1">
    <source>
        <dbReference type="ARBA" id="ARBA00001917"/>
    </source>
</evidence>
<dbReference type="Gene3D" id="3.20.20.70">
    <property type="entry name" value="Aldolase class I"/>
    <property type="match status" value="1"/>
</dbReference>
<feature type="domain" description="NADH:flavin oxidoreductase/NADH oxidase N-terminal" evidence="6">
    <location>
        <begin position="31"/>
        <end position="410"/>
    </location>
</feature>
<keyword evidence="5" id="KW-0560">Oxidoreductase</keyword>
<dbReference type="InterPro" id="IPR013785">
    <property type="entry name" value="Aldolase_TIM"/>
</dbReference>
<dbReference type="InterPro" id="IPR044152">
    <property type="entry name" value="YqjM-like"/>
</dbReference>
<dbReference type="GO" id="GO:0010181">
    <property type="term" value="F:FMN binding"/>
    <property type="evidence" value="ECO:0007669"/>
    <property type="project" value="InterPro"/>
</dbReference>
<evidence type="ECO:0000313" key="7">
    <source>
        <dbReference type="EMBL" id="KAF7339303.1"/>
    </source>
</evidence>
<keyword evidence="2" id="KW-0285">Flavoprotein</keyword>
<keyword evidence="8" id="KW-1185">Reference proteome</keyword>
<dbReference type="OrthoDB" id="72788at2759"/>
<dbReference type="Pfam" id="PF00724">
    <property type="entry name" value="Oxidored_FMN"/>
    <property type="match status" value="1"/>
</dbReference>
<dbReference type="GO" id="GO:0050661">
    <property type="term" value="F:NADP binding"/>
    <property type="evidence" value="ECO:0007669"/>
    <property type="project" value="InterPro"/>
</dbReference>
<dbReference type="PANTHER" id="PTHR43303">
    <property type="entry name" value="NADPH DEHYDROGENASE C23G7.10C-RELATED"/>
    <property type="match status" value="1"/>
</dbReference>
<evidence type="ECO:0000313" key="8">
    <source>
        <dbReference type="Proteomes" id="UP000623467"/>
    </source>
</evidence>
<organism evidence="7 8">
    <name type="scientific">Mycena sanguinolenta</name>
    <dbReference type="NCBI Taxonomy" id="230812"/>
    <lineage>
        <taxon>Eukaryota</taxon>
        <taxon>Fungi</taxon>
        <taxon>Dikarya</taxon>
        <taxon>Basidiomycota</taxon>
        <taxon>Agaricomycotina</taxon>
        <taxon>Agaricomycetes</taxon>
        <taxon>Agaricomycetidae</taxon>
        <taxon>Agaricales</taxon>
        <taxon>Marasmiineae</taxon>
        <taxon>Mycenaceae</taxon>
        <taxon>Mycena</taxon>
    </lineage>
</organism>
<comment type="caution">
    <text evidence="7">The sequence shown here is derived from an EMBL/GenBank/DDBJ whole genome shotgun (WGS) entry which is preliminary data.</text>
</comment>
<dbReference type="EMBL" id="JACAZH010000031">
    <property type="protein sequence ID" value="KAF7339303.1"/>
    <property type="molecule type" value="Genomic_DNA"/>
</dbReference>
<dbReference type="AlphaFoldDB" id="A0A8H6XDF4"/>
<evidence type="ECO:0000256" key="5">
    <source>
        <dbReference type="ARBA" id="ARBA00023002"/>
    </source>
</evidence>
<keyword evidence="4" id="KW-0521">NADP</keyword>
<accession>A0A8H6XDF4</accession>
<dbReference type="Proteomes" id="UP000623467">
    <property type="component" value="Unassembled WGS sequence"/>
</dbReference>
<reference evidence="7" key="1">
    <citation type="submission" date="2020-05" db="EMBL/GenBank/DDBJ databases">
        <title>Mycena genomes resolve the evolution of fungal bioluminescence.</title>
        <authorList>
            <person name="Tsai I.J."/>
        </authorList>
    </citation>
    <scope>NUCLEOTIDE SEQUENCE</scope>
    <source>
        <strain evidence="7">160909Yilan</strain>
    </source>
</reference>
<comment type="cofactor">
    <cofactor evidence="1">
        <name>FMN</name>
        <dbReference type="ChEBI" id="CHEBI:58210"/>
    </cofactor>
</comment>
<dbReference type="SUPFAM" id="SSF51395">
    <property type="entry name" value="FMN-linked oxidoreductases"/>
    <property type="match status" value="1"/>
</dbReference>
<evidence type="ECO:0000256" key="4">
    <source>
        <dbReference type="ARBA" id="ARBA00022857"/>
    </source>
</evidence>
<dbReference type="GO" id="GO:0003959">
    <property type="term" value="F:NADPH dehydrogenase activity"/>
    <property type="evidence" value="ECO:0007669"/>
    <property type="project" value="InterPro"/>
</dbReference>
<sequence length="426" mass="46999">MPINTAVPGAREYYPLNEPAIGTHMAGEQPELFKPLEIKGVTFKNRIFVSPMCQYSSADGHATDWHFVHVGASMLGSGFLFDADLLLAMNEQGFATRGVGAICIEATSIVPEGRISPEDAGLWTDSQMGPLKRIVEFAHSQGTKIGIQLAHAGRKASTYAPWIGNKKPQGSSWVATQEENGWPDNVYAPSAIPWSDTYPNPKAMTEEDMQYVEDAFAAAVKRCREIGCQTDDFIEVHAAHGYLMSSFVSPLSNNRTDQYGGSLENRLRFPNRILQRIRSEWQDKPLFVRISATDWAEGPEKSEDGTWLQFGIEQSIIWVEKMLSLGVVDMLDCSTGGNWSKQKIPAIEHGYQVPFAEAIKKAHPSLIVGTVGAITDPVLAESYLKDGKADLVILARELMRNPHWALSAAKALGCKVKAANQYERAW</sequence>
<protein>
    <submittedName>
        <fullName evidence="7">Putative NADPH dehydrogenase C23G7.10c</fullName>
    </submittedName>
</protein>
<gene>
    <name evidence="7" type="ORF">MSAN_02143900</name>
</gene>
<evidence type="ECO:0000256" key="3">
    <source>
        <dbReference type="ARBA" id="ARBA00022643"/>
    </source>
</evidence>
<proteinExistence type="predicted"/>
<dbReference type="PANTHER" id="PTHR43303:SF4">
    <property type="entry name" value="NADPH DEHYDROGENASE C23G7.10C-RELATED"/>
    <property type="match status" value="1"/>
</dbReference>